<dbReference type="Gene3D" id="2.70.70.10">
    <property type="entry name" value="Glucose Permease (Domain IIA)"/>
    <property type="match status" value="1"/>
</dbReference>
<feature type="domain" description="M23ase beta-sheet core" evidence="1">
    <location>
        <begin position="117"/>
        <end position="210"/>
    </location>
</feature>
<dbReference type="PANTHER" id="PTHR21666:SF270">
    <property type="entry name" value="MUREIN HYDROLASE ACTIVATOR ENVC"/>
    <property type="match status" value="1"/>
</dbReference>
<dbReference type="PANTHER" id="PTHR21666">
    <property type="entry name" value="PEPTIDASE-RELATED"/>
    <property type="match status" value="1"/>
</dbReference>
<keyword evidence="3" id="KW-1185">Reference proteome</keyword>
<evidence type="ECO:0000313" key="3">
    <source>
        <dbReference type="Proteomes" id="UP000488299"/>
    </source>
</evidence>
<evidence type="ECO:0000259" key="1">
    <source>
        <dbReference type="Pfam" id="PF01551"/>
    </source>
</evidence>
<protein>
    <submittedName>
        <fullName evidence="2">Peptidoglycan DD-metalloendopeptidase family protein</fullName>
    </submittedName>
</protein>
<dbReference type="AlphaFoldDB" id="A0A7J5TSP2"/>
<reference evidence="2 3" key="1">
    <citation type="submission" date="2019-10" db="EMBL/GenBank/DDBJ databases">
        <title>Rudanella paleaurantiibacter sp. nov., isolated from sludge.</title>
        <authorList>
            <person name="Xu S.Q."/>
        </authorList>
    </citation>
    <scope>NUCLEOTIDE SEQUENCE [LARGE SCALE GENOMIC DNA]</scope>
    <source>
        <strain evidence="2 3">HX-22-17</strain>
    </source>
</reference>
<dbReference type="CDD" id="cd12797">
    <property type="entry name" value="M23_peptidase"/>
    <property type="match status" value="1"/>
</dbReference>
<sequence length="233" mass="25724">MAKRRIRYGLHRNGLIGAVISLTLSGSNYPTAINQSREIDLFAAHTISESTHPHWLDQWVGEATSEQVVTAFSKLFFASPERAQRIPCLPPLGDWSGNRVSSGFGLREHPTLHTLRHHDGIDIAGPHQYVRSAASGLVATVGYSSTLGRYVKIDHGNSYQTVYGHLALTSVRAGQWVVIGETLGITGSTGRATGVHLHYCVLKHHRAVNPADYLTLAIRFVAHYQQQQRTQTR</sequence>
<dbReference type="EMBL" id="WELI01000015">
    <property type="protein sequence ID" value="KAB7726442.1"/>
    <property type="molecule type" value="Genomic_DNA"/>
</dbReference>
<dbReference type="InterPro" id="IPR011055">
    <property type="entry name" value="Dup_hybrid_motif"/>
</dbReference>
<dbReference type="GO" id="GO:0004222">
    <property type="term" value="F:metalloendopeptidase activity"/>
    <property type="evidence" value="ECO:0007669"/>
    <property type="project" value="TreeGrafter"/>
</dbReference>
<dbReference type="SUPFAM" id="SSF51261">
    <property type="entry name" value="Duplicated hybrid motif"/>
    <property type="match status" value="1"/>
</dbReference>
<dbReference type="Pfam" id="PF01551">
    <property type="entry name" value="Peptidase_M23"/>
    <property type="match status" value="1"/>
</dbReference>
<dbReference type="Proteomes" id="UP000488299">
    <property type="component" value="Unassembled WGS sequence"/>
</dbReference>
<comment type="caution">
    <text evidence="2">The sequence shown here is derived from an EMBL/GenBank/DDBJ whole genome shotgun (WGS) entry which is preliminary data.</text>
</comment>
<name>A0A7J5TSP2_9BACT</name>
<dbReference type="RefSeq" id="WP_083940635.1">
    <property type="nucleotide sequence ID" value="NZ_WELI01000015.1"/>
</dbReference>
<evidence type="ECO:0000313" key="2">
    <source>
        <dbReference type="EMBL" id="KAB7726442.1"/>
    </source>
</evidence>
<dbReference type="InterPro" id="IPR050570">
    <property type="entry name" value="Cell_wall_metabolism_enzyme"/>
</dbReference>
<proteinExistence type="predicted"/>
<dbReference type="InterPro" id="IPR016047">
    <property type="entry name" value="M23ase_b-sheet_dom"/>
</dbReference>
<organism evidence="2 3">
    <name type="scientific">Rudanella paleaurantiibacter</name>
    <dbReference type="NCBI Taxonomy" id="2614655"/>
    <lineage>
        <taxon>Bacteria</taxon>
        <taxon>Pseudomonadati</taxon>
        <taxon>Bacteroidota</taxon>
        <taxon>Cytophagia</taxon>
        <taxon>Cytophagales</taxon>
        <taxon>Cytophagaceae</taxon>
        <taxon>Rudanella</taxon>
    </lineage>
</organism>
<gene>
    <name evidence="2" type="ORF">F5984_24280</name>
</gene>
<accession>A0A7J5TSP2</accession>